<keyword evidence="3 7" id="KW-0479">Metal-binding</keyword>
<evidence type="ECO:0000256" key="8">
    <source>
        <dbReference type="SAM" id="Phobius"/>
    </source>
</evidence>
<evidence type="ECO:0000256" key="5">
    <source>
        <dbReference type="ARBA" id="ARBA00023180"/>
    </source>
</evidence>
<dbReference type="InterPro" id="IPR023561">
    <property type="entry name" value="Carbonic_anhydrase_a-class"/>
</dbReference>
<keyword evidence="8" id="KW-0472">Membrane</keyword>
<dbReference type="InterPro" id="IPR018338">
    <property type="entry name" value="Carbonic_anhydrase_a-class_CS"/>
</dbReference>
<accession>A0AAD1VXM5</accession>
<keyword evidence="5" id="KW-0325">Glycoprotein</keyword>
<comment type="function">
    <text evidence="7">Reversible hydration of carbon dioxide.</text>
</comment>
<dbReference type="SUPFAM" id="SSF51069">
    <property type="entry name" value="Carbonic anhydrase"/>
    <property type="match status" value="1"/>
</dbReference>
<evidence type="ECO:0000256" key="3">
    <source>
        <dbReference type="ARBA" id="ARBA00022723"/>
    </source>
</evidence>
<dbReference type="Gene3D" id="3.10.200.10">
    <property type="entry name" value="Alpha carbonic anhydrase"/>
    <property type="match status" value="1"/>
</dbReference>
<dbReference type="Pfam" id="PF00194">
    <property type="entry name" value="Carb_anhydrase"/>
    <property type="match status" value="1"/>
</dbReference>
<dbReference type="GO" id="GO:0004089">
    <property type="term" value="F:carbonate dehydratase activity"/>
    <property type="evidence" value="ECO:0007669"/>
    <property type="project" value="UniProtKB-UniRule"/>
</dbReference>
<feature type="chain" id="PRO_5041766524" description="Carbonic anhydrase" evidence="7">
    <location>
        <begin position="17"/>
        <end position="335"/>
    </location>
</feature>
<keyword evidence="7" id="KW-0732">Signal</keyword>
<dbReference type="GO" id="GO:0008270">
    <property type="term" value="F:zinc ion binding"/>
    <property type="evidence" value="ECO:0007669"/>
    <property type="project" value="UniProtKB-UniRule"/>
</dbReference>
<evidence type="ECO:0000256" key="2">
    <source>
        <dbReference type="ARBA" id="ARBA00012925"/>
    </source>
</evidence>
<reference evidence="10" key="1">
    <citation type="submission" date="2022-03" db="EMBL/GenBank/DDBJ databases">
        <authorList>
            <person name="Alioto T."/>
            <person name="Alioto T."/>
            <person name="Gomez Garrido J."/>
        </authorList>
    </citation>
    <scope>NUCLEOTIDE SEQUENCE</scope>
</reference>
<comment type="cofactor">
    <cofactor evidence="7">
        <name>Zn(2+)</name>
        <dbReference type="ChEBI" id="CHEBI:29105"/>
    </cofactor>
</comment>
<dbReference type="InterPro" id="IPR001148">
    <property type="entry name" value="CA_dom"/>
</dbReference>
<dbReference type="PROSITE" id="PS51144">
    <property type="entry name" value="ALPHA_CA_2"/>
    <property type="match status" value="1"/>
</dbReference>
<keyword evidence="8" id="KW-0812">Transmembrane</keyword>
<dbReference type="GO" id="GO:0005886">
    <property type="term" value="C:plasma membrane"/>
    <property type="evidence" value="ECO:0007669"/>
    <property type="project" value="TreeGrafter"/>
</dbReference>
<organism evidence="10 11">
    <name type="scientific">Pelobates cultripes</name>
    <name type="common">Western spadefoot toad</name>
    <dbReference type="NCBI Taxonomy" id="61616"/>
    <lineage>
        <taxon>Eukaryota</taxon>
        <taxon>Metazoa</taxon>
        <taxon>Chordata</taxon>
        <taxon>Craniata</taxon>
        <taxon>Vertebrata</taxon>
        <taxon>Euteleostomi</taxon>
        <taxon>Amphibia</taxon>
        <taxon>Batrachia</taxon>
        <taxon>Anura</taxon>
        <taxon>Pelobatoidea</taxon>
        <taxon>Pelobatidae</taxon>
        <taxon>Pelobates</taxon>
    </lineage>
</organism>
<keyword evidence="4 7" id="KW-0862">Zinc</keyword>
<evidence type="ECO:0000259" key="9">
    <source>
        <dbReference type="PROSITE" id="PS51144"/>
    </source>
</evidence>
<dbReference type="Proteomes" id="UP001295444">
    <property type="component" value="Chromosome 03"/>
</dbReference>
<feature type="transmembrane region" description="Helical" evidence="8">
    <location>
        <begin position="283"/>
        <end position="307"/>
    </location>
</feature>
<dbReference type="FunFam" id="3.10.200.10:FF:000003">
    <property type="entry name" value="Carbonic anhydrase 12"/>
    <property type="match status" value="1"/>
</dbReference>
<feature type="signal peptide" evidence="7">
    <location>
        <begin position="1"/>
        <end position="16"/>
    </location>
</feature>
<proteinExistence type="inferred from homology"/>
<comment type="catalytic activity">
    <reaction evidence="7">
        <text>hydrogencarbonate + H(+) = CO2 + H2O</text>
        <dbReference type="Rhea" id="RHEA:10748"/>
        <dbReference type="ChEBI" id="CHEBI:15377"/>
        <dbReference type="ChEBI" id="CHEBI:15378"/>
        <dbReference type="ChEBI" id="CHEBI:16526"/>
        <dbReference type="ChEBI" id="CHEBI:17544"/>
        <dbReference type="EC" id="4.2.1.1"/>
    </reaction>
</comment>
<dbReference type="PANTHER" id="PTHR18952:SF19">
    <property type="entry name" value="CARBONIC ANHYDRASE 12"/>
    <property type="match status" value="1"/>
</dbReference>
<evidence type="ECO:0000313" key="11">
    <source>
        <dbReference type="Proteomes" id="UP001295444"/>
    </source>
</evidence>
<keyword evidence="6 7" id="KW-0456">Lyase</keyword>
<keyword evidence="8" id="KW-1133">Transmembrane helix</keyword>
<protein>
    <recommendedName>
        <fullName evidence="2 7">Carbonic anhydrase</fullName>
        <ecNumber evidence="2 7">4.2.1.1</ecNumber>
    </recommendedName>
</protein>
<dbReference type="PANTHER" id="PTHR18952">
    <property type="entry name" value="CARBONIC ANHYDRASE"/>
    <property type="match status" value="1"/>
</dbReference>
<feature type="domain" description="Alpha-carbonic anhydrase" evidence="9">
    <location>
        <begin position="21"/>
        <end position="279"/>
    </location>
</feature>
<evidence type="ECO:0000256" key="1">
    <source>
        <dbReference type="ARBA" id="ARBA00010718"/>
    </source>
</evidence>
<keyword evidence="11" id="KW-1185">Reference proteome</keyword>
<evidence type="ECO:0000256" key="7">
    <source>
        <dbReference type="RuleBase" id="RU367011"/>
    </source>
</evidence>
<evidence type="ECO:0000256" key="4">
    <source>
        <dbReference type="ARBA" id="ARBA00022833"/>
    </source>
</evidence>
<evidence type="ECO:0000313" key="10">
    <source>
        <dbReference type="EMBL" id="CAH2273242.1"/>
    </source>
</evidence>
<dbReference type="PROSITE" id="PS00162">
    <property type="entry name" value="ALPHA_CA_1"/>
    <property type="match status" value="1"/>
</dbReference>
<evidence type="ECO:0000256" key="6">
    <source>
        <dbReference type="ARBA" id="ARBA00023239"/>
    </source>
</evidence>
<dbReference type="InterPro" id="IPR036398">
    <property type="entry name" value="CA_dom_sf"/>
</dbReference>
<dbReference type="EMBL" id="OW240914">
    <property type="protein sequence ID" value="CAH2273242.1"/>
    <property type="molecule type" value="Genomic_DNA"/>
</dbReference>
<sequence length="335" mass="37162">MFTLLLPLLSIPAAWAASDDYHWAYSGENGETSWPTKYGFCGGVHQSPLDFHHSILQYDSTLYPIRLQGYNVSTTDYFTLSNNGHTVSMSLLPTMSIEIPPFTYIASSLHFHWGNLAHPKGSEHCIGGKRFAAEVHVVHYNSKYADVATAMNAADGLAVLGILLEVGSFHSSYDGILTRLVNVKYKGQNALIPGFNLQTLLPTRLDEFYRYEGSLTTPPCNPSVLWTVFRNPVFISLEQLQSLETALYCTDGNSTVTEEMINNYRQLQNKGDRIVSVSFREGVVLAVALASVLGVVVITGVTCYLCNRKRRGKKNEKKMVVYKAAMVAEENTSKV</sequence>
<comment type="similarity">
    <text evidence="1 7">Belongs to the alpha-carbonic anhydrase family.</text>
</comment>
<name>A0AAD1VXM5_PELCU</name>
<dbReference type="AlphaFoldDB" id="A0AAD1VXM5"/>
<dbReference type="SMART" id="SM01057">
    <property type="entry name" value="Carb_anhydrase"/>
    <property type="match status" value="1"/>
</dbReference>
<dbReference type="EC" id="4.2.1.1" evidence="2 7"/>
<gene>
    <name evidence="10" type="ORF">PECUL_23A052620</name>
</gene>